<sequence>MRSEDVPDFRFPIGRDGAAWQPQTPKTASASPDWASAGAPEDMTCLGHLLVCVVRKRAGARLDEGVEVVIEQRVRT</sequence>
<feature type="region of interest" description="Disordered" evidence="1">
    <location>
        <begin position="1"/>
        <end position="38"/>
    </location>
</feature>
<proteinExistence type="predicted"/>
<reference evidence="2 3" key="1">
    <citation type="journal article" date="2019" name="Int. J. Syst. Evol. Microbiol.">
        <title>The Global Catalogue of Microorganisms (GCM) 10K type strain sequencing project: providing services to taxonomists for standard genome sequencing and annotation.</title>
        <authorList>
            <consortium name="The Broad Institute Genomics Platform"/>
            <consortium name="The Broad Institute Genome Sequencing Center for Infectious Disease"/>
            <person name="Wu L."/>
            <person name="Ma J."/>
        </authorList>
    </citation>
    <scope>NUCLEOTIDE SEQUENCE [LARGE SCALE GENOMIC DNA]</scope>
    <source>
        <strain evidence="2 3">JCM 13584</strain>
    </source>
</reference>
<evidence type="ECO:0000256" key="1">
    <source>
        <dbReference type="SAM" id="MobiDB-lite"/>
    </source>
</evidence>
<feature type="compositionally biased region" description="Polar residues" evidence="1">
    <location>
        <begin position="21"/>
        <end position="30"/>
    </location>
</feature>
<evidence type="ECO:0000313" key="2">
    <source>
        <dbReference type="EMBL" id="GAA1965678.1"/>
    </source>
</evidence>
<dbReference type="Proteomes" id="UP001499954">
    <property type="component" value="Unassembled WGS sequence"/>
</dbReference>
<accession>A0ABN2R9L1</accession>
<evidence type="ECO:0000313" key="3">
    <source>
        <dbReference type="Proteomes" id="UP001499954"/>
    </source>
</evidence>
<name>A0ABN2R9L1_9MICO</name>
<organism evidence="2 3">
    <name type="scientific">Agromyces allii</name>
    <dbReference type="NCBI Taxonomy" id="393607"/>
    <lineage>
        <taxon>Bacteria</taxon>
        <taxon>Bacillati</taxon>
        <taxon>Actinomycetota</taxon>
        <taxon>Actinomycetes</taxon>
        <taxon>Micrococcales</taxon>
        <taxon>Microbacteriaceae</taxon>
        <taxon>Agromyces</taxon>
    </lineage>
</organism>
<gene>
    <name evidence="2" type="ORF">GCM10009717_35710</name>
</gene>
<keyword evidence="3" id="KW-1185">Reference proteome</keyword>
<dbReference type="EMBL" id="BAAAMK010000010">
    <property type="protein sequence ID" value="GAA1965678.1"/>
    <property type="molecule type" value="Genomic_DNA"/>
</dbReference>
<protein>
    <submittedName>
        <fullName evidence="2">Uncharacterized protein</fullName>
    </submittedName>
</protein>
<comment type="caution">
    <text evidence="2">The sequence shown here is derived from an EMBL/GenBank/DDBJ whole genome shotgun (WGS) entry which is preliminary data.</text>
</comment>